<keyword evidence="5" id="KW-1185">Reference proteome</keyword>
<evidence type="ECO:0000313" key="4">
    <source>
        <dbReference type="EMBL" id="RDW57725.1"/>
    </source>
</evidence>
<dbReference type="Proteomes" id="UP000256328">
    <property type="component" value="Unassembled WGS sequence"/>
</dbReference>
<feature type="region of interest" description="Disordered" evidence="1">
    <location>
        <begin position="261"/>
        <end position="285"/>
    </location>
</feature>
<dbReference type="AlphaFoldDB" id="A0A3D8Q7A8"/>
<evidence type="ECO:0000256" key="1">
    <source>
        <dbReference type="SAM" id="MobiDB-lite"/>
    </source>
</evidence>
<evidence type="ECO:0000256" key="2">
    <source>
        <dbReference type="SAM" id="SignalP"/>
    </source>
</evidence>
<keyword evidence="2" id="KW-0732">Signal</keyword>
<dbReference type="OrthoDB" id="160645at2759"/>
<sequence length="1081" mass="115246">MKWPALVLLGASWVLAFPQQKQPIRRDTVITLLNKTSIINATDLVETPVLSTITVQACEATTAALAAQIPEEVAAGTAYTTTIEYEFPTASVGPMATLLPVIPTTHDINNIENLTPQGPGNGVSIHYAQESPSDNSPGVYAIVTPNWNSPSVVLDHSAAITKVEVSDQGHLVITFQDRISFDHSSNAWKIENLIFITYTPNCGAYEEGQRCYYQASQIVFDPNSLSITIIGQSYTIEALTINININWGSYGSQPVNYGAGGASPSATSSASPSSTESPSAEFPLPTPAATTTCVAPSDTKYGLPTACLGPAFDDDLDTALGYFDVNTFSYGGFADGIDLETDSTGTNTNLSKRQILDSIKEFGQKFANGTVNAIKEASATVSNKLTEAKNDIAKLGSDAVALGKKLADGKAALDQLAFNIALGQPNTFAYSEKLLLPQPTKECKKDNRNCKPIDPDVKAVKSPWGEDAILLKSFAEAPKTTELVTKGKKVTTIVRAKFFNIYCVRCGLEGSLRTSGSVTIEGSKGITAGSLIADIDLTVGVGLGVHAENNVEKTFDTKLYDIPLSPFSLGFLTVGPFLSIGTSLTLTAKMNGSTLARVDAKIPRGRFSYDFAKGDFIQSGFKPAFTPQFKAEGDVTLSAQFAVPVGLEFGFTAFGGGCALCVGSVGVQARPALKAAAAASAQASYDPKTKKLAAGFKPIDNCVGISTTLTVRNDINAVLKGFGIFNKTKLLDETKDYILASACIGNKIEGTTKPKTGSKRREEIEAPSRPAYIARDIFNGSTATVSNSSSNDTSNDLVDVTQYVVNELDDIGYQGADLPSIPYSLDDNSFPGYFFTTLSVQGSNGSYVLAACNDNNVYVQANTAENSEPDFINCPTLWAGYNDVILSTPTGGVLHYYSNTMSTVNVSRLRVADETDLPGTSVLVSLGPFYYTAGDNADTGANILAAIDPDDNIFFPVVCTYTNSSSKIYLVTEDITAGISTLKSPDVEYSITNGQVDECYPLYLEIVDPILGAFTELEDIDAIYASNPLDLEFNSTSFDQNGNLIVLPEDLYSPDVALFDYNDDMVDLPETPIEYPPGSDV</sequence>
<evidence type="ECO:0000313" key="5">
    <source>
        <dbReference type="Proteomes" id="UP000256328"/>
    </source>
</evidence>
<feature type="signal peptide" evidence="2">
    <location>
        <begin position="1"/>
        <end position="16"/>
    </location>
</feature>
<protein>
    <recommendedName>
        <fullName evidence="3">DUF7029 domain-containing protein</fullName>
    </recommendedName>
</protein>
<gene>
    <name evidence="4" type="ORF">BP5796_12526</name>
</gene>
<reference evidence="4 5" key="1">
    <citation type="journal article" date="2018" name="IMA Fungus">
        <title>IMA Genome-F 9: Draft genome sequence of Annulohypoxylon stygium, Aspergillus mulundensis, Berkeleyomyces basicola (syn. Thielaviopsis basicola), Ceratocystis smalleyi, two Cercospora beticola strains, Coleophoma cylindrospora, Fusarium fracticaudum, Phialophora cf. hyalina, and Morchella septimelata.</title>
        <authorList>
            <person name="Wingfield B.D."/>
            <person name="Bills G.F."/>
            <person name="Dong Y."/>
            <person name="Huang W."/>
            <person name="Nel W.J."/>
            <person name="Swalarsk-Parry B.S."/>
            <person name="Vaghefi N."/>
            <person name="Wilken P.M."/>
            <person name="An Z."/>
            <person name="de Beer Z.W."/>
            <person name="De Vos L."/>
            <person name="Chen L."/>
            <person name="Duong T.A."/>
            <person name="Gao Y."/>
            <person name="Hammerbacher A."/>
            <person name="Kikkert J.R."/>
            <person name="Li Y."/>
            <person name="Li H."/>
            <person name="Li K."/>
            <person name="Li Q."/>
            <person name="Liu X."/>
            <person name="Ma X."/>
            <person name="Naidoo K."/>
            <person name="Pethybridge S.J."/>
            <person name="Sun J."/>
            <person name="Steenkamp E.T."/>
            <person name="van der Nest M.A."/>
            <person name="van Wyk S."/>
            <person name="Wingfield M.J."/>
            <person name="Xiong C."/>
            <person name="Yue Q."/>
            <person name="Zhang X."/>
        </authorList>
    </citation>
    <scope>NUCLEOTIDE SEQUENCE [LARGE SCALE GENOMIC DNA]</scope>
    <source>
        <strain evidence="4 5">BP5796</strain>
    </source>
</reference>
<name>A0A3D8Q7A8_9HELO</name>
<feature type="domain" description="DUF7029" evidence="3">
    <location>
        <begin position="146"/>
        <end position="237"/>
    </location>
</feature>
<dbReference type="Pfam" id="PF22974">
    <property type="entry name" value="DUF7029"/>
    <property type="match status" value="1"/>
</dbReference>
<accession>A0A3D8Q7A8</accession>
<dbReference type="InterPro" id="IPR054293">
    <property type="entry name" value="DUF7029"/>
</dbReference>
<dbReference type="EMBL" id="PDLN01000022">
    <property type="protein sequence ID" value="RDW57725.1"/>
    <property type="molecule type" value="Genomic_DNA"/>
</dbReference>
<feature type="chain" id="PRO_5017552218" description="DUF7029 domain-containing protein" evidence="2">
    <location>
        <begin position="17"/>
        <end position="1081"/>
    </location>
</feature>
<feature type="compositionally biased region" description="Low complexity" evidence="1">
    <location>
        <begin position="262"/>
        <end position="285"/>
    </location>
</feature>
<proteinExistence type="predicted"/>
<evidence type="ECO:0000259" key="3">
    <source>
        <dbReference type="Pfam" id="PF22974"/>
    </source>
</evidence>
<comment type="caution">
    <text evidence="4">The sequence shown here is derived from an EMBL/GenBank/DDBJ whole genome shotgun (WGS) entry which is preliminary data.</text>
</comment>
<organism evidence="4 5">
    <name type="scientific">Coleophoma crateriformis</name>
    <dbReference type="NCBI Taxonomy" id="565419"/>
    <lineage>
        <taxon>Eukaryota</taxon>
        <taxon>Fungi</taxon>
        <taxon>Dikarya</taxon>
        <taxon>Ascomycota</taxon>
        <taxon>Pezizomycotina</taxon>
        <taxon>Leotiomycetes</taxon>
        <taxon>Helotiales</taxon>
        <taxon>Dermateaceae</taxon>
        <taxon>Coleophoma</taxon>
    </lineage>
</organism>